<dbReference type="GO" id="GO:0005524">
    <property type="term" value="F:ATP binding"/>
    <property type="evidence" value="ECO:0007669"/>
    <property type="project" value="UniProtKB-KW"/>
</dbReference>
<keyword evidence="2" id="KW-1185">Reference proteome</keyword>
<reference evidence="1 2" key="1">
    <citation type="submission" date="2019-01" db="EMBL/GenBank/DDBJ databases">
        <title>Novel species of Cellulomonas.</title>
        <authorList>
            <person name="Liu Q."/>
            <person name="Xin Y.-H."/>
        </authorList>
    </citation>
    <scope>NUCLEOTIDE SEQUENCE [LARGE SCALE GENOMIC DNA]</scope>
    <source>
        <strain evidence="1 2">HLT2-17</strain>
    </source>
</reference>
<evidence type="ECO:0000313" key="2">
    <source>
        <dbReference type="Proteomes" id="UP000293764"/>
    </source>
</evidence>
<gene>
    <name evidence="1" type="ORF">EUA98_10860</name>
</gene>
<dbReference type="SUPFAM" id="SSF52540">
    <property type="entry name" value="P-loop containing nucleoside triphosphate hydrolases"/>
    <property type="match status" value="1"/>
</dbReference>
<dbReference type="EMBL" id="SDWW01000023">
    <property type="protein sequence ID" value="RYV51000.1"/>
    <property type="molecule type" value="Genomic_DNA"/>
</dbReference>
<keyword evidence="1" id="KW-0547">Nucleotide-binding</keyword>
<dbReference type="OrthoDB" id="9804380at2"/>
<accession>A0A4Q5MZ65</accession>
<organism evidence="1 2">
    <name type="scientific">Pengzhenrongella frigida</name>
    <dbReference type="NCBI Taxonomy" id="1259133"/>
    <lineage>
        <taxon>Bacteria</taxon>
        <taxon>Bacillati</taxon>
        <taxon>Actinomycetota</taxon>
        <taxon>Actinomycetes</taxon>
        <taxon>Micrococcales</taxon>
        <taxon>Pengzhenrongella</taxon>
    </lineage>
</organism>
<dbReference type="Gene3D" id="3.40.50.300">
    <property type="entry name" value="P-loop containing nucleotide triphosphate hydrolases"/>
    <property type="match status" value="2"/>
</dbReference>
<keyword evidence="1" id="KW-0067">ATP-binding</keyword>
<evidence type="ECO:0000313" key="1">
    <source>
        <dbReference type="EMBL" id="RYV51000.1"/>
    </source>
</evidence>
<dbReference type="AlphaFoldDB" id="A0A4Q5MZ65"/>
<protein>
    <submittedName>
        <fullName evidence="1">ATP-binding protein</fullName>
    </submittedName>
</protein>
<proteinExistence type="predicted"/>
<dbReference type="InterPro" id="IPR027417">
    <property type="entry name" value="P-loop_NTPase"/>
</dbReference>
<name>A0A4Q5MZ65_9MICO</name>
<sequence length="508" mass="55052">MSPRPATTGRDVSRLLADFGHELPTALAPPPATSPEKLFRHVRARGDRRRGRGWAPASAPVVSYQMTSDQAGAFWPFVAGPGLPQTGAQMGADTMSGTAFYADPIGWVLRDDIPVTNANVITMGKPGTGKSATTKAFALRMTDFGYRILILGDPKDEYEPLCRFFGVDPIALGPGMPARVNPLAFGPLGDGWDRLDARQAQQRAAIVFSRWLTLVRGLVGSQRIGEQRVPFGPSEEVIIKTALRDLTGYTHAASTLTETTIPRLWHHLDEPSDALIEQCRFATRQQFLDESRLLRDALGQLVSGALAGLFDDHTNIAVDWAAPIQSLSLSRLSPLGDEAVGIALLALNSWGRGMREIAPPGDLRVVVRDEVWKIMRLGVDAVKSLDEDFRLSRGVAGKGGDIQWANAHKPSDMLTVGDAGSQAANIARDLMHLADIKILHGQKPEIAGELDAMLGLGPQATAAITGWAMQRKGRALWMVGEHPYKVETRLHPVEERLTWTNEAIAGAA</sequence>
<dbReference type="Proteomes" id="UP000293764">
    <property type="component" value="Unassembled WGS sequence"/>
</dbReference>
<comment type="caution">
    <text evidence="1">The sequence shown here is derived from an EMBL/GenBank/DDBJ whole genome shotgun (WGS) entry which is preliminary data.</text>
</comment>